<evidence type="ECO:0000313" key="12">
    <source>
        <dbReference type="Proteomes" id="UP000295726"/>
    </source>
</evidence>
<dbReference type="InterPro" id="IPR003593">
    <property type="entry name" value="AAA+_ATPase"/>
</dbReference>
<dbReference type="InterPro" id="IPR003439">
    <property type="entry name" value="ABC_transporter-like_ATP-bd"/>
</dbReference>
<dbReference type="SMART" id="SM00382">
    <property type="entry name" value="AAA"/>
    <property type="match status" value="2"/>
</dbReference>
<keyword evidence="3" id="KW-1003">Cell membrane</keyword>
<keyword evidence="2" id="KW-0813">Transport</keyword>
<reference evidence="11 12" key="1">
    <citation type="submission" date="2019-03" db="EMBL/GenBank/DDBJ databases">
        <title>Genomic Encyclopedia of Type Strains, Phase IV (KMG-IV): sequencing the most valuable type-strain genomes for metagenomic binning, comparative biology and taxonomic classification.</title>
        <authorList>
            <person name="Goeker M."/>
        </authorList>
    </citation>
    <scope>NUCLEOTIDE SEQUENCE [LARGE SCALE GENOMIC DNA]</scope>
    <source>
        <strain evidence="11 12">DSM 29489</strain>
    </source>
</reference>
<dbReference type="AlphaFoldDB" id="A0A4R3KDD7"/>
<proteinExistence type="predicted"/>
<dbReference type="PANTHER" id="PTHR43790">
    <property type="entry name" value="CARBOHYDRATE TRANSPORT ATP-BINDING PROTEIN MG119-RELATED"/>
    <property type="match status" value="1"/>
</dbReference>
<dbReference type="SUPFAM" id="SSF52540">
    <property type="entry name" value="P-loop containing nucleoside triphosphate hydrolases"/>
    <property type="match status" value="2"/>
</dbReference>
<dbReference type="PROSITE" id="PS00211">
    <property type="entry name" value="ABC_TRANSPORTER_1"/>
    <property type="match status" value="1"/>
</dbReference>
<dbReference type="EMBL" id="SLZZ01000004">
    <property type="protein sequence ID" value="TCS81197.1"/>
    <property type="molecule type" value="Genomic_DNA"/>
</dbReference>
<dbReference type="PROSITE" id="PS50893">
    <property type="entry name" value="ABC_TRANSPORTER_2"/>
    <property type="match status" value="2"/>
</dbReference>
<dbReference type="InterPro" id="IPR027417">
    <property type="entry name" value="P-loop_NTPase"/>
</dbReference>
<comment type="caution">
    <text evidence="11">The sequence shown here is derived from an EMBL/GenBank/DDBJ whole genome shotgun (WGS) entry which is preliminary data.</text>
</comment>
<evidence type="ECO:0000256" key="5">
    <source>
        <dbReference type="ARBA" id="ARBA00022737"/>
    </source>
</evidence>
<feature type="domain" description="ABC transporter" evidence="10">
    <location>
        <begin position="256"/>
        <end position="504"/>
    </location>
</feature>
<evidence type="ECO:0000256" key="4">
    <source>
        <dbReference type="ARBA" id="ARBA00022597"/>
    </source>
</evidence>
<evidence type="ECO:0000256" key="9">
    <source>
        <dbReference type="ARBA" id="ARBA00023136"/>
    </source>
</evidence>
<accession>A0A4R3KDD7</accession>
<protein>
    <submittedName>
        <fullName evidence="11">Ribose transport system ATP-binding protein</fullName>
    </submittedName>
</protein>
<keyword evidence="7 11" id="KW-0067">ATP-binding</keyword>
<evidence type="ECO:0000256" key="6">
    <source>
        <dbReference type="ARBA" id="ARBA00022741"/>
    </source>
</evidence>
<comment type="subcellular location">
    <subcellularLocation>
        <location evidence="1">Cell membrane</location>
        <topology evidence="1">Peripheral membrane protein</topology>
    </subcellularLocation>
</comment>
<dbReference type="InterPro" id="IPR017871">
    <property type="entry name" value="ABC_transporter-like_CS"/>
</dbReference>
<dbReference type="InterPro" id="IPR050107">
    <property type="entry name" value="ABC_carbohydrate_import_ATPase"/>
</dbReference>
<dbReference type="Proteomes" id="UP000295726">
    <property type="component" value="Unassembled WGS sequence"/>
</dbReference>
<keyword evidence="5" id="KW-0677">Repeat</keyword>
<keyword evidence="6" id="KW-0547">Nucleotide-binding</keyword>
<evidence type="ECO:0000256" key="8">
    <source>
        <dbReference type="ARBA" id="ARBA00022967"/>
    </source>
</evidence>
<dbReference type="GO" id="GO:0016887">
    <property type="term" value="F:ATP hydrolysis activity"/>
    <property type="evidence" value="ECO:0007669"/>
    <property type="project" value="InterPro"/>
</dbReference>
<dbReference type="FunFam" id="3.40.50.300:FF:000127">
    <property type="entry name" value="Ribose import ATP-binding protein RbsA"/>
    <property type="match status" value="1"/>
</dbReference>
<feature type="domain" description="ABC transporter" evidence="10">
    <location>
        <begin position="14"/>
        <end position="250"/>
    </location>
</feature>
<evidence type="ECO:0000259" key="10">
    <source>
        <dbReference type="PROSITE" id="PS50893"/>
    </source>
</evidence>
<organism evidence="11 12">
    <name type="scientific">Muricomes intestini</name>
    <dbReference type="NCBI Taxonomy" id="1796634"/>
    <lineage>
        <taxon>Bacteria</taxon>
        <taxon>Bacillati</taxon>
        <taxon>Bacillota</taxon>
        <taxon>Clostridia</taxon>
        <taxon>Lachnospirales</taxon>
        <taxon>Lachnospiraceae</taxon>
        <taxon>Muricomes</taxon>
    </lineage>
</organism>
<evidence type="ECO:0000313" key="11">
    <source>
        <dbReference type="EMBL" id="TCS81197.1"/>
    </source>
</evidence>
<evidence type="ECO:0000256" key="7">
    <source>
        <dbReference type="ARBA" id="ARBA00022840"/>
    </source>
</evidence>
<evidence type="ECO:0000256" key="2">
    <source>
        <dbReference type="ARBA" id="ARBA00022448"/>
    </source>
</evidence>
<dbReference type="Pfam" id="PF00005">
    <property type="entry name" value="ABC_tran"/>
    <property type="match status" value="2"/>
</dbReference>
<keyword evidence="12" id="KW-1185">Reference proteome</keyword>
<name>A0A4R3KDD7_9FIRM</name>
<dbReference type="GO" id="GO:0005886">
    <property type="term" value="C:plasma membrane"/>
    <property type="evidence" value="ECO:0007669"/>
    <property type="project" value="UniProtKB-SubCell"/>
</dbReference>
<evidence type="ECO:0000256" key="3">
    <source>
        <dbReference type="ARBA" id="ARBA00022475"/>
    </source>
</evidence>
<dbReference type="PANTHER" id="PTHR43790:SF3">
    <property type="entry name" value="D-ALLOSE IMPORT ATP-BINDING PROTEIN ALSA-RELATED"/>
    <property type="match status" value="1"/>
</dbReference>
<keyword evidence="9" id="KW-0472">Membrane</keyword>
<dbReference type="CDD" id="cd03215">
    <property type="entry name" value="ABC_Carb_Monos_II"/>
    <property type="match status" value="1"/>
</dbReference>
<dbReference type="CDD" id="cd03216">
    <property type="entry name" value="ABC_Carb_Monos_I"/>
    <property type="match status" value="1"/>
</dbReference>
<sequence length="510" mass="56307">MMDREVKMKKNCLLEMKGISKAFGTNKVLVDINLNLYEGEILSLLGENGAGKSTLIKILGGIYSSDSGEIYINGEKKRINTAAAAQENGVRIIHQEIVLVPHRTIAANIFLGREPRTSVGTLDYKKMAAESEKIMKEFGIDLDPNSLVCELSLGLQQQVEIVKAVSANAKIVVMDEPTSSLSESETEILFHIIEKLRARGVGIIYISHRLDELFKISDRIMVLRDGKVINTVPIAEAKREELINMMVGRILDKYYVRTKNEIREVALEVRHLENKKLFHDINFRVSYGEIIGFSGLVGAGRTEVMKAVFGGLGHDSGQILMEGKEIHINSPRDAMEAGIAYVPEDRRGEGLVLLNDVEFNIGLANVRNLVKGIHVKKSAWKELVQEYVSKFSIKITSPQQKAGRLSGGNQQKVVLGKWLAINPKVIILDEPTRGIDVGSKAEIYSIINDLAAEGAAIIIVSSDLPEIINMCDRTYVMSEGHVTGELSAEEFSQEKIMTFSTTTKAAKGTV</sequence>
<keyword evidence="8" id="KW-1278">Translocase</keyword>
<dbReference type="GO" id="GO:0005524">
    <property type="term" value="F:ATP binding"/>
    <property type="evidence" value="ECO:0007669"/>
    <property type="project" value="UniProtKB-KW"/>
</dbReference>
<gene>
    <name evidence="11" type="ORF">EDD59_104129</name>
</gene>
<keyword evidence="4" id="KW-0762">Sugar transport</keyword>
<evidence type="ECO:0000256" key="1">
    <source>
        <dbReference type="ARBA" id="ARBA00004202"/>
    </source>
</evidence>
<dbReference type="Gene3D" id="3.40.50.300">
    <property type="entry name" value="P-loop containing nucleotide triphosphate hydrolases"/>
    <property type="match status" value="2"/>
</dbReference>